<accession>A0A975G3Z2</accession>
<dbReference type="SUPFAM" id="SSF54909">
    <property type="entry name" value="Dimeric alpha+beta barrel"/>
    <property type="match status" value="1"/>
</dbReference>
<dbReference type="KEGG" id="caul:KCG34_10390"/>
<dbReference type="EMBL" id="CP073078">
    <property type="protein sequence ID" value="QUD90231.1"/>
    <property type="molecule type" value="Genomic_DNA"/>
</dbReference>
<dbReference type="Gene3D" id="3.30.70.100">
    <property type="match status" value="1"/>
</dbReference>
<reference evidence="1" key="1">
    <citation type="submission" date="2021-04" db="EMBL/GenBank/DDBJ databases">
        <title>The complete genome sequence of Caulobacter sp. S6.</title>
        <authorList>
            <person name="Tang Y."/>
            <person name="Ouyang W."/>
            <person name="Liu Q."/>
            <person name="Huang B."/>
            <person name="Guo Z."/>
            <person name="Lei P."/>
        </authorList>
    </citation>
    <scope>NUCLEOTIDE SEQUENCE</scope>
    <source>
        <strain evidence="1">S6</strain>
    </source>
</reference>
<organism evidence="1 2">
    <name type="scientific">Phenylobacterium montanum</name>
    <dbReference type="NCBI Taxonomy" id="2823693"/>
    <lineage>
        <taxon>Bacteria</taxon>
        <taxon>Pseudomonadati</taxon>
        <taxon>Pseudomonadota</taxon>
        <taxon>Alphaproteobacteria</taxon>
        <taxon>Caulobacterales</taxon>
        <taxon>Caulobacteraceae</taxon>
        <taxon>Phenylobacterium</taxon>
    </lineage>
</organism>
<proteinExistence type="predicted"/>
<protein>
    <recommendedName>
        <fullName evidence="3">Ethyl tert-butyl ether degradation EthD</fullName>
    </recommendedName>
</protein>
<name>A0A975G3Z2_9CAUL</name>
<dbReference type="AlphaFoldDB" id="A0A975G3Z2"/>
<evidence type="ECO:0000313" key="1">
    <source>
        <dbReference type="EMBL" id="QUD90231.1"/>
    </source>
</evidence>
<sequence length="114" mass="13074">MITRTAIFEGRIKPGYEERFFSEIQQRLAPLWKQFPEASNVRLLRVDKADDDALPIVMIQQIDYPSMKAVETALASDIRAKARVVTLEILEMFEGRFYHVMSEGNLVDQTLVGV</sequence>
<gene>
    <name evidence="1" type="ORF">KCG34_10390</name>
</gene>
<dbReference type="RefSeq" id="WP_211940282.1">
    <property type="nucleotide sequence ID" value="NZ_CP073078.1"/>
</dbReference>
<keyword evidence="2" id="KW-1185">Reference proteome</keyword>
<dbReference type="Proteomes" id="UP000676409">
    <property type="component" value="Chromosome"/>
</dbReference>
<dbReference type="InterPro" id="IPR011008">
    <property type="entry name" value="Dimeric_a/b-barrel"/>
</dbReference>
<evidence type="ECO:0008006" key="3">
    <source>
        <dbReference type="Google" id="ProtNLM"/>
    </source>
</evidence>
<evidence type="ECO:0000313" key="2">
    <source>
        <dbReference type="Proteomes" id="UP000676409"/>
    </source>
</evidence>